<keyword evidence="2" id="KW-1185">Reference proteome</keyword>
<evidence type="ECO:0000313" key="1">
    <source>
        <dbReference type="EMBL" id="CAL4118372.1"/>
    </source>
</evidence>
<feature type="non-terminal residue" evidence="1">
    <location>
        <position position="1"/>
    </location>
</feature>
<comment type="caution">
    <text evidence="1">The sequence shown here is derived from an EMBL/GenBank/DDBJ whole genome shotgun (WGS) entry which is preliminary data.</text>
</comment>
<proteinExistence type="predicted"/>
<organism evidence="1 2">
    <name type="scientific">Meganyctiphanes norvegica</name>
    <name type="common">Northern krill</name>
    <name type="synonym">Thysanopoda norvegica</name>
    <dbReference type="NCBI Taxonomy" id="48144"/>
    <lineage>
        <taxon>Eukaryota</taxon>
        <taxon>Metazoa</taxon>
        <taxon>Ecdysozoa</taxon>
        <taxon>Arthropoda</taxon>
        <taxon>Crustacea</taxon>
        <taxon>Multicrustacea</taxon>
        <taxon>Malacostraca</taxon>
        <taxon>Eumalacostraca</taxon>
        <taxon>Eucarida</taxon>
        <taxon>Euphausiacea</taxon>
        <taxon>Euphausiidae</taxon>
        <taxon>Meganyctiphanes</taxon>
    </lineage>
</organism>
<dbReference type="SUPFAM" id="SSF56219">
    <property type="entry name" value="DNase I-like"/>
    <property type="match status" value="1"/>
</dbReference>
<dbReference type="InterPro" id="IPR036691">
    <property type="entry name" value="Endo/exonu/phosph_ase_sf"/>
</dbReference>
<gene>
    <name evidence="1" type="ORF">MNOR_LOCUS21434</name>
</gene>
<accession>A0AAV2R964</accession>
<protein>
    <recommendedName>
        <fullName evidence="3">Reverse transcriptase</fullName>
    </recommendedName>
</protein>
<dbReference type="EMBL" id="CAXKWB010017242">
    <property type="protein sequence ID" value="CAL4118372.1"/>
    <property type="molecule type" value="Genomic_DNA"/>
</dbReference>
<dbReference type="Proteomes" id="UP001497623">
    <property type="component" value="Unassembled WGS sequence"/>
</dbReference>
<dbReference type="Gene3D" id="3.60.10.10">
    <property type="entry name" value="Endonuclease/exonuclease/phosphatase"/>
    <property type="match status" value="1"/>
</dbReference>
<name>A0AAV2R964_MEGNR</name>
<evidence type="ECO:0008006" key="3">
    <source>
        <dbReference type="Google" id="ProtNLM"/>
    </source>
</evidence>
<reference evidence="1 2" key="1">
    <citation type="submission" date="2024-05" db="EMBL/GenBank/DDBJ databases">
        <authorList>
            <person name="Wallberg A."/>
        </authorList>
    </citation>
    <scope>NUCLEOTIDE SEQUENCE [LARGE SCALE GENOMIC DNA]</scope>
</reference>
<evidence type="ECO:0000313" key="2">
    <source>
        <dbReference type="Proteomes" id="UP001497623"/>
    </source>
</evidence>
<dbReference type="AlphaFoldDB" id="A0AAV2R964"/>
<sequence>DWNCIISDRDCETKKVHVSKALLNLIRQLRCKDAWFVKNNTIEYTYVRNNYGSRIDRIYVKNLANYINDIKTVHVNFSDHSGILMTLQLPTEIKIGKYYWKMNVSLLDNKIIKDKFRIEWVRITNAIVNYDTINDWWEMHAKYQIKYFFIDIGKEENQKKYGMLEYLELKLNRLYNNLNNTGRMNYEEVKTI</sequence>